<evidence type="ECO:0000259" key="11">
    <source>
        <dbReference type="Pfam" id="PF02355"/>
    </source>
</evidence>
<evidence type="ECO:0000256" key="10">
    <source>
        <dbReference type="HAMAP-Rule" id="MF_01463"/>
    </source>
</evidence>
<dbReference type="Pfam" id="PF21760">
    <property type="entry name" value="SecD_1st"/>
    <property type="match status" value="1"/>
</dbReference>
<dbReference type="GO" id="GO:0065002">
    <property type="term" value="P:intracellular protein transmembrane transport"/>
    <property type="evidence" value="ECO:0007669"/>
    <property type="project" value="UniProtKB-UniRule"/>
</dbReference>
<proteinExistence type="inferred from homology"/>
<comment type="similarity">
    <text evidence="10">Belongs to the SecD/SecF family. SecD subfamily.</text>
</comment>
<comment type="subunit">
    <text evidence="10">Forms a complex with SecF. Part of the essential Sec protein translocation apparatus which comprises SecA, SecYEG and auxiliary proteins SecDF. Other proteins may also be involved.</text>
</comment>
<feature type="transmembrane region" description="Helical" evidence="10">
    <location>
        <begin position="380"/>
        <end position="401"/>
    </location>
</feature>
<name>A0A9D8KDQ4_9DELT</name>
<evidence type="ECO:0000259" key="13">
    <source>
        <dbReference type="Pfam" id="PF22599"/>
    </source>
</evidence>
<dbReference type="InterPro" id="IPR055344">
    <property type="entry name" value="SecD_SecF_C_bact"/>
</dbReference>
<dbReference type="InterPro" id="IPR048634">
    <property type="entry name" value="SecD_SecF_C"/>
</dbReference>
<feature type="transmembrane region" description="Helical" evidence="10">
    <location>
        <begin position="475"/>
        <end position="497"/>
    </location>
</feature>
<feature type="transmembrane region" description="Helical" evidence="10">
    <location>
        <begin position="7"/>
        <end position="28"/>
    </location>
</feature>
<dbReference type="Gene3D" id="3.30.70.3400">
    <property type="match status" value="2"/>
</dbReference>
<feature type="domain" description="SecDF P1 head subdomain" evidence="13">
    <location>
        <begin position="252"/>
        <end position="358"/>
    </location>
</feature>
<keyword evidence="2 10" id="KW-0813">Transport</keyword>
<gene>
    <name evidence="10 14" type="primary">secD</name>
    <name evidence="14" type="ORF">JW984_03355</name>
</gene>
<dbReference type="InterPro" id="IPR005791">
    <property type="entry name" value="SecD"/>
</dbReference>
<comment type="function">
    <text evidence="10">Part of the Sec protein translocase complex. Interacts with the SecYEG preprotein conducting channel. SecDF uses the proton motive force (PMF) to complete protein translocation after the ATP-dependent function of SecA.</text>
</comment>
<dbReference type="PANTHER" id="PTHR30081:SF1">
    <property type="entry name" value="PROTEIN TRANSLOCASE SUBUNIT SECD"/>
    <property type="match status" value="1"/>
</dbReference>
<evidence type="ECO:0000259" key="12">
    <source>
        <dbReference type="Pfam" id="PF21760"/>
    </source>
</evidence>
<dbReference type="NCBIfam" id="TIGR01129">
    <property type="entry name" value="secD"/>
    <property type="match status" value="1"/>
</dbReference>
<evidence type="ECO:0000256" key="4">
    <source>
        <dbReference type="ARBA" id="ARBA00022519"/>
    </source>
</evidence>
<evidence type="ECO:0000256" key="7">
    <source>
        <dbReference type="ARBA" id="ARBA00022989"/>
    </source>
</evidence>
<dbReference type="Pfam" id="PF02355">
    <property type="entry name" value="SecD_SecF_C"/>
    <property type="match status" value="1"/>
</dbReference>
<dbReference type="InterPro" id="IPR022813">
    <property type="entry name" value="SecD/SecF_arch_bac"/>
</dbReference>
<dbReference type="Gene3D" id="3.30.1360.200">
    <property type="match status" value="1"/>
</dbReference>
<comment type="caution">
    <text evidence="14">The sequence shown here is derived from an EMBL/GenBank/DDBJ whole genome shotgun (WGS) entry which is preliminary data.</text>
</comment>
<evidence type="ECO:0000256" key="2">
    <source>
        <dbReference type="ARBA" id="ARBA00022448"/>
    </source>
</evidence>
<dbReference type="InterPro" id="IPR001036">
    <property type="entry name" value="Acrflvin-R"/>
</dbReference>
<dbReference type="GO" id="GO:0015450">
    <property type="term" value="F:protein-transporting ATPase activity"/>
    <property type="evidence" value="ECO:0007669"/>
    <property type="project" value="InterPro"/>
</dbReference>
<reference evidence="14" key="1">
    <citation type="journal article" date="2021" name="Environ. Microbiol.">
        <title>Genomic characterization of three novel Desulfobacterota classes expand the metabolic and phylogenetic diversity of the phylum.</title>
        <authorList>
            <person name="Murphy C.L."/>
            <person name="Biggerstaff J."/>
            <person name="Eichhorn A."/>
            <person name="Ewing E."/>
            <person name="Shahan R."/>
            <person name="Soriano D."/>
            <person name="Stewart S."/>
            <person name="VanMol K."/>
            <person name="Walker R."/>
            <person name="Walters P."/>
            <person name="Elshahed M.S."/>
            <person name="Youssef N.H."/>
        </authorList>
    </citation>
    <scope>NUCLEOTIDE SEQUENCE</scope>
    <source>
        <strain evidence="14">Zod_Metabat.24</strain>
    </source>
</reference>
<keyword evidence="7 10" id="KW-1133">Transmembrane helix</keyword>
<keyword evidence="3 10" id="KW-1003">Cell membrane</keyword>
<dbReference type="GO" id="GO:0005886">
    <property type="term" value="C:plasma membrane"/>
    <property type="evidence" value="ECO:0007669"/>
    <property type="project" value="UniProtKB-SubCell"/>
</dbReference>
<keyword evidence="8 10" id="KW-0811">Translocation</keyword>
<comment type="subcellular location">
    <subcellularLocation>
        <location evidence="1 10">Cell membrane</location>
        <topology evidence="1 10">Multi-pass membrane protein</topology>
    </subcellularLocation>
</comment>
<dbReference type="GO" id="GO:0043952">
    <property type="term" value="P:protein transport by the Sec complex"/>
    <property type="evidence" value="ECO:0007669"/>
    <property type="project" value="UniProtKB-UniRule"/>
</dbReference>
<organism evidence="14 15">
    <name type="scientific">Candidatus Zymogenus saltonus</name>
    <dbReference type="NCBI Taxonomy" id="2844893"/>
    <lineage>
        <taxon>Bacteria</taxon>
        <taxon>Deltaproteobacteria</taxon>
        <taxon>Candidatus Zymogenia</taxon>
        <taxon>Candidatus Zymogeniales</taxon>
        <taxon>Candidatus Zymogenaceae</taxon>
        <taxon>Candidatus Zymogenus</taxon>
    </lineage>
</organism>
<evidence type="ECO:0000256" key="3">
    <source>
        <dbReference type="ARBA" id="ARBA00022475"/>
    </source>
</evidence>
<dbReference type="Pfam" id="PF07549">
    <property type="entry name" value="Sec_GG"/>
    <property type="match status" value="1"/>
</dbReference>
<dbReference type="FunFam" id="1.20.1640.10:FF:000004">
    <property type="entry name" value="Protein translocase subunit SecD"/>
    <property type="match status" value="1"/>
</dbReference>
<keyword evidence="6 10" id="KW-0653">Protein transport</keyword>
<dbReference type="SUPFAM" id="SSF82866">
    <property type="entry name" value="Multidrug efflux transporter AcrB transmembrane domain"/>
    <property type="match status" value="1"/>
</dbReference>
<dbReference type="InterPro" id="IPR022646">
    <property type="entry name" value="SecD/SecF_CS"/>
</dbReference>
<feature type="transmembrane region" description="Helical" evidence="10">
    <location>
        <begin position="408"/>
        <end position="427"/>
    </location>
</feature>
<evidence type="ECO:0000256" key="1">
    <source>
        <dbReference type="ARBA" id="ARBA00004651"/>
    </source>
</evidence>
<evidence type="ECO:0000256" key="6">
    <source>
        <dbReference type="ARBA" id="ARBA00022927"/>
    </source>
</evidence>
<dbReference type="Pfam" id="PF22599">
    <property type="entry name" value="SecDF_P1_head"/>
    <property type="match status" value="1"/>
</dbReference>
<keyword evidence="9 10" id="KW-0472">Membrane</keyword>
<dbReference type="HAMAP" id="MF_01463_B">
    <property type="entry name" value="SecD_B"/>
    <property type="match status" value="1"/>
</dbReference>
<accession>A0A9D8KDQ4</accession>
<evidence type="ECO:0000256" key="5">
    <source>
        <dbReference type="ARBA" id="ARBA00022692"/>
    </source>
</evidence>
<dbReference type="InterPro" id="IPR054384">
    <property type="entry name" value="SecDF_P1_head"/>
</dbReference>
<feature type="transmembrane region" description="Helical" evidence="10">
    <location>
        <begin position="503"/>
        <end position="527"/>
    </location>
</feature>
<dbReference type="AlphaFoldDB" id="A0A9D8KDQ4"/>
<evidence type="ECO:0000256" key="8">
    <source>
        <dbReference type="ARBA" id="ARBA00023010"/>
    </source>
</evidence>
<dbReference type="PANTHER" id="PTHR30081">
    <property type="entry name" value="PROTEIN-EXPORT MEMBRANE PROTEIN SEC"/>
    <property type="match status" value="1"/>
</dbReference>
<dbReference type="InterPro" id="IPR048631">
    <property type="entry name" value="SecD_1st"/>
</dbReference>
<evidence type="ECO:0000256" key="9">
    <source>
        <dbReference type="ARBA" id="ARBA00023136"/>
    </source>
</evidence>
<dbReference type="GO" id="GO:0006605">
    <property type="term" value="P:protein targeting"/>
    <property type="evidence" value="ECO:0007669"/>
    <property type="project" value="UniProtKB-UniRule"/>
</dbReference>
<keyword evidence="5 10" id="KW-0812">Transmembrane</keyword>
<feature type="domain" description="Protein translocase subunit SecDF P1" evidence="12">
    <location>
        <begin position="160"/>
        <end position="219"/>
    </location>
</feature>
<evidence type="ECO:0000313" key="15">
    <source>
        <dbReference type="Proteomes" id="UP000809273"/>
    </source>
</evidence>
<dbReference type="EMBL" id="JAFGIX010000017">
    <property type="protein sequence ID" value="MBN1572217.1"/>
    <property type="molecule type" value="Genomic_DNA"/>
</dbReference>
<dbReference type="NCBIfam" id="TIGR00916">
    <property type="entry name" value="2A0604s01"/>
    <property type="match status" value="1"/>
</dbReference>
<dbReference type="FunFam" id="3.30.1360.200:FF:000002">
    <property type="entry name" value="Preprotein translocase subunit SecD"/>
    <property type="match status" value="1"/>
</dbReference>
<reference evidence="14" key="2">
    <citation type="submission" date="2021-01" db="EMBL/GenBank/DDBJ databases">
        <authorList>
            <person name="Hahn C.R."/>
            <person name="Youssef N.H."/>
            <person name="Elshahed M."/>
        </authorList>
    </citation>
    <scope>NUCLEOTIDE SEQUENCE</scope>
    <source>
        <strain evidence="14">Zod_Metabat.24</strain>
    </source>
</reference>
<dbReference type="PRINTS" id="PR00702">
    <property type="entry name" value="ACRIFLAVINRP"/>
</dbReference>
<feature type="transmembrane region" description="Helical" evidence="10">
    <location>
        <begin position="433"/>
        <end position="454"/>
    </location>
</feature>
<sequence length="541" mass="59406">MIKDLNIRIAIIVVVVLVSVVYLTPTFFFDGGGKVPDFWKKAKILPTKTLNRGLDLEGGMHMLLGVDLEESLINTMDRMTVEIKTYLDKEEIPYRHVERHGTDGIRIVLTDPEKQDDLKAYINKTYRFFEIVETSTLGGEFEVTYKYREKDLLAFKDRTVDQTLETIRNRVDELGLAEPEIVRQGDYDILVQLPGLADAEKAKSLIKKVALLEFKLVDDKNDLAEALKGNVPEGSEILYQKIKDRDTGELLETKPYLIEKKTLMTGEVITDANISISSSGRGYPHVAMNFDSRGEALFEKISGDNVGRNLAIILDNSVYSAPVIKTKISGGSAIIEGSFTKEEASELAIVLRAGALPAKITVHEERTVGPSLGEDSIRKGFMATLIGSALVIIAMVLYYGASGLVADLALFLNMIIILAVMSALQATLTLPGIAGIALTIGMAVDANVLVFERVREELRLGKTPRAALEGGYSKAFLTIMDANVTTLIAALVLFQFGTGPVKGFAVTLSIGILTSLFTAIFVSRTIFDLVTSRFRIKRLSV</sequence>
<feature type="domain" description="Protein export membrane protein SecD/SecF C-terminal" evidence="11">
    <location>
        <begin position="359"/>
        <end position="528"/>
    </location>
</feature>
<protein>
    <recommendedName>
        <fullName evidence="10">Protein translocase subunit SecD</fullName>
    </recommendedName>
</protein>
<keyword evidence="4" id="KW-0997">Cell inner membrane</keyword>
<dbReference type="Proteomes" id="UP000809273">
    <property type="component" value="Unassembled WGS sequence"/>
</dbReference>
<evidence type="ECO:0000313" key="14">
    <source>
        <dbReference type="EMBL" id="MBN1572217.1"/>
    </source>
</evidence>